<evidence type="ECO:0000256" key="5">
    <source>
        <dbReference type="SAM" id="Phobius"/>
    </source>
</evidence>
<dbReference type="AlphaFoldDB" id="A0A3D1JG18"/>
<reference evidence="7 8" key="1">
    <citation type="journal article" date="2018" name="Nat. Biotechnol.">
        <title>A standardized bacterial taxonomy based on genome phylogeny substantially revises the tree of life.</title>
        <authorList>
            <person name="Parks D.H."/>
            <person name="Chuvochina M."/>
            <person name="Waite D.W."/>
            <person name="Rinke C."/>
            <person name="Skarshewski A."/>
            <person name="Chaumeil P.A."/>
            <person name="Hugenholtz P."/>
        </authorList>
    </citation>
    <scope>NUCLEOTIDE SEQUENCE [LARGE SCALE GENOMIC DNA]</scope>
    <source>
        <strain evidence="7">UBA8781</strain>
    </source>
</reference>
<keyword evidence="4 5" id="KW-0472">Membrane</keyword>
<feature type="transmembrane region" description="Helical" evidence="5">
    <location>
        <begin position="167"/>
        <end position="188"/>
    </location>
</feature>
<feature type="transmembrane region" description="Helical" evidence="5">
    <location>
        <begin position="135"/>
        <end position="155"/>
    </location>
</feature>
<dbReference type="PANTHER" id="PTHR37422:SF13">
    <property type="entry name" value="LIPOPOLYSACCHARIDE BIOSYNTHESIS PROTEIN PA4999-RELATED"/>
    <property type="match status" value="1"/>
</dbReference>
<gene>
    <name evidence="7" type="ORF">DEQ80_06205</name>
</gene>
<proteinExistence type="predicted"/>
<feature type="domain" description="O-antigen ligase-related" evidence="6">
    <location>
        <begin position="277"/>
        <end position="389"/>
    </location>
</feature>
<evidence type="ECO:0000313" key="7">
    <source>
        <dbReference type="EMBL" id="HCE17433.1"/>
    </source>
</evidence>
<evidence type="ECO:0000256" key="4">
    <source>
        <dbReference type="ARBA" id="ARBA00023136"/>
    </source>
</evidence>
<feature type="transmembrane region" description="Helical" evidence="5">
    <location>
        <begin position="274"/>
        <end position="291"/>
    </location>
</feature>
<keyword evidence="2 5" id="KW-0812">Transmembrane</keyword>
<dbReference type="STRING" id="229919.GCA_001050195_03447"/>
<dbReference type="GO" id="GO:0016020">
    <property type="term" value="C:membrane"/>
    <property type="evidence" value="ECO:0007669"/>
    <property type="project" value="UniProtKB-SubCell"/>
</dbReference>
<evidence type="ECO:0000259" key="6">
    <source>
        <dbReference type="Pfam" id="PF04932"/>
    </source>
</evidence>
<feature type="transmembrane region" description="Helical" evidence="5">
    <location>
        <begin position="103"/>
        <end position="123"/>
    </location>
</feature>
<feature type="transmembrane region" description="Helical" evidence="5">
    <location>
        <begin position="28"/>
        <end position="49"/>
    </location>
</feature>
<feature type="transmembrane region" description="Helical" evidence="5">
    <location>
        <begin position="78"/>
        <end position="97"/>
    </location>
</feature>
<dbReference type="InterPro" id="IPR051533">
    <property type="entry name" value="WaaL-like"/>
</dbReference>
<evidence type="ECO:0000313" key="8">
    <source>
        <dbReference type="Proteomes" id="UP000264141"/>
    </source>
</evidence>
<feature type="transmembrane region" description="Helical" evidence="5">
    <location>
        <begin position="55"/>
        <end position="73"/>
    </location>
</feature>
<feature type="transmembrane region" description="Helical" evidence="5">
    <location>
        <begin position="200"/>
        <end position="218"/>
    </location>
</feature>
<protein>
    <recommendedName>
        <fullName evidence="6">O-antigen ligase-related domain-containing protein</fullName>
    </recommendedName>
</protein>
<dbReference type="PANTHER" id="PTHR37422">
    <property type="entry name" value="TEICHURONIC ACID BIOSYNTHESIS PROTEIN TUAE"/>
    <property type="match status" value="1"/>
</dbReference>
<sequence>MKQPGEPLMDDIDWRTRLWLALDARRALLLKIGLIFSLFLLTFGVSVLTAWKSPLYGMVLLALPFGVAFVLILEKRLALAPVIILFAAAFVPFSLPTGTGSRLVISLVLGVLFIFLWLLRMMLVERHLHLERTPANLPVFGFIGVVMVSIVWSAVFRDPLVVLWRTFYFVQIASALVMIVSPALLLFSANVLREEKYIRLMVWLMISLGVAGMVDNLLPFSLPANTGGLASMWVIGLGLALGLFDEKMKKGARGFLLFLALAWVYHGFVLNISWVAGWLPGLVAGMVILFLRSKRLFLAGVIVLALYIVLNTGLIESWLGSEKEVSGDTRFTAWQINWKFTSQHFLFGMGPAGYAAYYMSYNPSEGMATHSNYIDILAQTGVVGMAFYLAIFGVLGWRGWVVYRRVRGRRDFLEGLSVALLGGLAGCVVIMGFGDWLLPFAYTQTIMGFSYTVYSWLFLGLILSLDILTGRESLPEEPLSHA</sequence>
<accession>A0A3D1JG18</accession>
<evidence type="ECO:0000256" key="3">
    <source>
        <dbReference type="ARBA" id="ARBA00022989"/>
    </source>
</evidence>
<comment type="subcellular location">
    <subcellularLocation>
        <location evidence="1">Membrane</location>
        <topology evidence="1">Multi-pass membrane protein</topology>
    </subcellularLocation>
</comment>
<feature type="transmembrane region" description="Helical" evidence="5">
    <location>
        <begin position="446"/>
        <end position="468"/>
    </location>
</feature>
<feature type="transmembrane region" description="Helical" evidence="5">
    <location>
        <begin position="224"/>
        <end position="244"/>
    </location>
</feature>
<evidence type="ECO:0000256" key="1">
    <source>
        <dbReference type="ARBA" id="ARBA00004141"/>
    </source>
</evidence>
<comment type="caution">
    <text evidence="7">The sequence shown here is derived from an EMBL/GenBank/DDBJ whole genome shotgun (WGS) entry which is preliminary data.</text>
</comment>
<name>A0A3D1JG18_9CHLR</name>
<feature type="transmembrane region" description="Helical" evidence="5">
    <location>
        <begin position="296"/>
        <end position="315"/>
    </location>
</feature>
<keyword evidence="3 5" id="KW-1133">Transmembrane helix</keyword>
<feature type="transmembrane region" description="Helical" evidence="5">
    <location>
        <begin position="412"/>
        <end position="434"/>
    </location>
</feature>
<organism evidence="7 8">
    <name type="scientific">Anaerolinea thermolimosa</name>
    <dbReference type="NCBI Taxonomy" id="229919"/>
    <lineage>
        <taxon>Bacteria</taxon>
        <taxon>Bacillati</taxon>
        <taxon>Chloroflexota</taxon>
        <taxon>Anaerolineae</taxon>
        <taxon>Anaerolineales</taxon>
        <taxon>Anaerolineaceae</taxon>
        <taxon>Anaerolinea</taxon>
    </lineage>
</organism>
<evidence type="ECO:0000256" key="2">
    <source>
        <dbReference type="ARBA" id="ARBA00022692"/>
    </source>
</evidence>
<dbReference type="EMBL" id="DPBP01000026">
    <property type="protein sequence ID" value="HCE17433.1"/>
    <property type="molecule type" value="Genomic_DNA"/>
</dbReference>
<dbReference type="InterPro" id="IPR007016">
    <property type="entry name" value="O-antigen_ligase-rel_domated"/>
</dbReference>
<dbReference type="Pfam" id="PF04932">
    <property type="entry name" value="Wzy_C"/>
    <property type="match status" value="1"/>
</dbReference>
<feature type="transmembrane region" description="Helical" evidence="5">
    <location>
        <begin position="376"/>
        <end position="400"/>
    </location>
</feature>
<dbReference type="Proteomes" id="UP000264141">
    <property type="component" value="Unassembled WGS sequence"/>
</dbReference>
<feature type="transmembrane region" description="Helical" evidence="5">
    <location>
        <begin position="251"/>
        <end position="268"/>
    </location>
</feature>